<organism evidence="3 4">
    <name type="scientific">Nocardiopsis mwathae</name>
    <dbReference type="NCBI Taxonomy" id="1472723"/>
    <lineage>
        <taxon>Bacteria</taxon>
        <taxon>Bacillati</taxon>
        <taxon>Actinomycetota</taxon>
        <taxon>Actinomycetes</taxon>
        <taxon>Streptosporangiales</taxon>
        <taxon>Nocardiopsidaceae</taxon>
        <taxon>Nocardiopsis</taxon>
    </lineage>
</organism>
<evidence type="ECO:0000256" key="1">
    <source>
        <dbReference type="SAM" id="MobiDB-lite"/>
    </source>
</evidence>
<dbReference type="Proteomes" id="UP000546642">
    <property type="component" value="Unassembled WGS sequence"/>
</dbReference>
<feature type="region of interest" description="Disordered" evidence="1">
    <location>
        <begin position="164"/>
        <end position="364"/>
    </location>
</feature>
<proteinExistence type="predicted"/>
<feature type="region of interest" description="Disordered" evidence="1">
    <location>
        <begin position="22"/>
        <end position="51"/>
    </location>
</feature>
<evidence type="ECO:0000313" key="3">
    <source>
        <dbReference type="EMBL" id="MBB6174837.1"/>
    </source>
</evidence>
<feature type="chain" id="PRO_5038362325" evidence="2">
    <location>
        <begin position="22"/>
        <end position="625"/>
    </location>
</feature>
<accession>A0A7W9YME7</accession>
<reference evidence="3 4" key="1">
    <citation type="submission" date="2020-08" db="EMBL/GenBank/DDBJ databases">
        <title>Sequencing the genomes of 1000 actinobacteria strains.</title>
        <authorList>
            <person name="Klenk H.-P."/>
        </authorList>
    </citation>
    <scope>NUCLEOTIDE SEQUENCE [LARGE SCALE GENOMIC DNA]</scope>
    <source>
        <strain evidence="3 4">DSM 46659</strain>
    </source>
</reference>
<protein>
    <submittedName>
        <fullName evidence="3">Uncharacterized protein</fullName>
    </submittedName>
</protein>
<evidence type="ECO:0000313" key="4">
    <source>
        <dbReference type="Proteomes" id="UP000546642"/>
    </source>
</evidence>
<dbReference type="RefSeq" id="WP_184079130.1">
    <property type="nucleotide sequence ID" value="NZ_JACHDS010000001.1"/>
</dbReference>
<keyword evidence="2" id="KW-0732">Signal</keyword>
<evidence type="ECO:0000256" key="2">
    <source>
        <dbReference type="SAM" id="SignalP"/>
    </source>
</evidence>
<feature type="compositionally biased region" description="Basic and acidic residues" evidence="1">
    <location>
        <begin position="257"/>
        <end position="296"/>
    </location>
</feature>
<keyword evidence="4" id="KW-1185">Reference proteome</keyword>
<feature type="compositionally biased region" description="Basic and acidic residues" evidence="1">
    <location>
        <begin position="333"/>
        <end position="342"/>
    </location>
</feature>
<feature type="compositionally biased region" description="Basic and acidic residues" evidence="1">
    <location>
        <begin position="228"/>
        <end position="238"/>
    </location>
</feature>
<dbReference type="AlphaFoldDB" id="A0A7W9YME7"/>
<sequence>MRSHPLRWLAAAVALSLLASACSPDDGSADSPTSPELTEVSSRADEELPVAPGHAALARTTDEETSFAGEVAVDAYDPDGRTATIAAPDGTVDLKEGDVVALTPTANLPDGALFKIAEDAAATAGGTQVATEEATIVDLLGDAEASVRGEVDNIEVTPLVGGVAAHTDGGFDPPEEPKGEATSADELIPEAAAGSGSGSGAGSESEGESGGDTAPDTGEPRSGPSAKPEADEADKSESTEEAPEPGAATDDNSGAEDAAKDKEEGAASEEKSPDEEKKDDEAKEEKNAAEKNKEDDTGADAAGNGDENDDKNDGKKADDAQHEAADDSGADDTSDKADKPTKGGDGNGRLTVPSPAEHSLVRPEARHDWQTLALELDLELPDWVKATDQSEPTLKGWVEYTPELLFEYQRRSWIDPRPERATIGLGGAYDYGWQVHGEISGTHRAQKVPFAEVRLDRTLVVAGFPIVVSADMTYYYTITADGAVTIDVDARTVGSWAAAGVYEKSAGWDTVNEVVQNAADSTHINGAADLNAGVGVDAEIALYGSAGVGAEFNPYIRADVAAEIDDRKADYDVALYGGLDLRVQLFLTLRILGITLIDEHLDMVRLHREWVLVHTSDLVSLDASA</sequence>
<gene>
    <name evidence="3" type="ORF">HNR23_004897</name>
</gene>
<feature type="signal peptide" evidence="2">
    <location>
        <begin position="1"/>
        <end position="21"/>
    </location>
</feature>
<dbReference type="EMBL" id="JACHDS010000001">
    <property type="protein sequence ID" value="MBB6174837.1"/>
    <property type="molecule type" value="Genomic_DNA"/>
</dbReference>
<feature type="compositionally biased region" description="Basic and acidic residues" evidence="1">
    <location>
        <begin position="311"/>
        <end position="325"/>
    </location>
</feature>
<comment type="caution">
    <text evidence="3">The sequence shown here is derived from an EMBL/GenBank/DDBJ whole genome shotgun (WGS) entry which is preliminary data.</text>
</comment>
<feature type="compositionally biased region" description="Polar residues" evidence="1">
    <location>
        <begin position="30"/>
        <end position="41"/>
    </location>
</feature>
<name>A0A7W9YME7_9ACTN</name>
<dbReference type="PROSITE" id="PS51257">
    <property type="entry name" value="PROKAR_LIPOPROTEIN"/>
    <property type="match status" value="1"/>
</dbReference>